<keyword evidence="5" id="KW-1185">Reference proteome</keyword>
<evidence type="ECO:0000313" key="3">
    <source>
        <dbReference type="EMBL" id="PKI33779.1"/>
    </source>
</evidence>
<dbReference type="EMBL" id="MTKT01005809">
    <property type="protein sequence ID" value="OWM64514.1"/>
    <property type="molecule type" value="Genomic_DNA"/>
</dbReference>
<name>A0A218VVD4_PUNGR</name>
<organism evidence="2 4">
    <name type="scientific">Punica granatum</name>
    <name type="common">Pomegranate</name>
    <dbReference type="NCBI Taxonomy" id="22663"/>
    <lineage>
        <taxon>Eukaryota</taxon>
        <taxon>Viridiplantae</taxon>
        <taxon>Streptophyta</taxon>
        <taxon>Embryophyta</taxon>
        <taxon>Tracheophyta</taxon>
        <taxon>Spermatophyta</taxon>
        <taxon>Magnoliopsida</taxon>
        <taxon>eudicotyledons</taxon>
        <taxon>Gunneridae</taxon>
        <taxon>Pentapetalae</taxon>
        <taxon>rosids</taxon>
        <taxon>malvids</taxon>
        <taxon>Myrtales</taxon>
        <taxon>Lythraceae</taxon>
        <taxon>Punica</taxon>
    </lineage>
</organism>
<feature type="region of interest" description="Disordered" evidence="1">
    <location>
        <begin position="1"/>
        <end position="69"/>
    </location>
</feature>
<evidence type="ECO:0000256" key="1">
    <source>
        <dbReference type="SAM" id="MobiDB-lite"/>
    </source>
</evidence>
<accession>A0A218VVD4</accession>
<dbReference type="EMBL" id="PGOL01006345">
    <property type="protein sequence ID" value="PKI33779.1"/>
    <property type="molecule type" value="Genomic_DNA"/>
</dbReference>
<dbReference type="AlphaFoldDB" id="A0A218VVD4"/>
<reference evidence="4" key="1">
    <citation type="journal article" date="2017" name="Plant J.">
        <title>The pomegranate (Punica granatum L.) genome and the genomics of punicalagin biosynthesis.</title>
        <authorList>
            <person name="Qin G."/>
            <person name="Xu C."/>
            <person name="Ming R."/>
            <person name="Tang H."/>
            <person name="Guyot R."/>
            <person name="Kramer E.M."/>
            <person name="Hu Y."/>
            <person name="Yi X."/>
            <person name="Qi Y."/>
            <person name="Xu X."/>
            <person name="Gao Z."/>
            <person name="Pan H."/>
            <person name="Jian J."/>
            <person name="Tian Y."/>
            <person name="Yue Z."/>
            <person name="Xu Y."/>
        </authorList>
    </citation>
    <scope>NUCLEOTIDE SEQUENCE [LARGE SCALE GENOMIC DNA]</scope>
    <source>
        <strain evidence="4">cv. Dabenzi</strain>
    </source>
</reference>
<comment type="caution">
    <text evidence="2">The sequence shown here is derived from an EMBL/GenBank/DDBJ whole genome shotgun (WGS) entry which is preliminary data.</text>
</comment>
<gene>
    <name evidence="2" type="ORF">CDL15_Pgr020481</name>
    <name evidence="3" type="ORF">CRG98_045830</name>
</gene>
<proteinExistence type="predicted"/>
<dbReference type="Proteomes" id="UP000233551">
    <property type="component" value="Unassembled WGS sequence"/>
</dbReference>
<feature type="compositionally biased region" description="Basic and acidic residues" evidence="1">
    <location>
        <begin position="1"/>
        <end position="28"/>
    </location>
</feature>
<dbReference type="Proteomes" id="UP000197138">
    <property type="component" value="Unassembled WGS sequence"/>
</dbReference>
<reference evidence="3 5" key="3">
    <citation type="submission" date="2017-11" db="EMBL/GenBank/DDBJ databases">
        <title>De-novo sequencing of pomegranate (Punica granatum L.) genome.</title>
        <authorList>
            <person name="Akparov Z."/>
            <person name="Amiraslanov A."/>
            <person name="Hajiyeva S."/>
            <person name="Abbasov M."/>
            <person name="Kaur K."/>
            <person name="Hamwieh A."/>
            <person name="Solovyev V."/>
            <person name="Salamov A."/>
            <person name="Braich B."/>
            <person name="Kosarev P."/>
            <person name="Mahmoud A."/>
            <person name="Hajiyev E."/>
            <person name="Babayeva S."/>
            <person name="Izzatullayeva V."/>
            <person name="Mammadov A."/>
            <person name="Mammadov A."/>
            <person name="Sharifova S."/>
            <person name="Ojaghi J."/>
            <person name="Eynullazada K."/>
            <person name="Bayramov B."/>
            <person name="Abdulazimova A."/>
            <person name="Shahmuradov I."/>
        </authorList>
    </citation>
    <scope>NUCLEOTIDE SEQUENCE [LARGE SCALE GENOMIC DNA]</scope>
    <source>
        <strain evidence="3">AG2017</strain>
        <strain evidence="5">cv. AG2017</strain>
        <tissue evidence="3">Leaf</tissue>
    </source>
</reference>
<evidence type="ECO:0000313" key="4">
    <source>
        <dbReference type="Proteomes" id="UP000197138"/>
    </source>
</evidence>
<evidence type="ECO:0000313" key="2">
    <source>
        <dbReference type="EMBL" id="OWM64514.1"/>
    </source>
</evidence>
<protein>
    <submittedName>
        <fullName evidence="2">Uncharacterized protein</fullName>
    </submittedName>
</protein>
<evidence type="ECO:0000313" key="5">
    <source>
        <dbReference type="Proteomes" id="UP000233551"/>
    </source>
</evidence>
<feature type="compositionally biased region" description="Basic and acidic residues" evidence="1">
    <location>
        <begin position="39"/>
        <end position="58"/>
    </location>
</feature>
<reference evidence="2" key="2">
    <citation type="submission" date="2017-06" db="EMBL/GenBank/DDBJ databases">
        <title>The pomegranate genome and the genomics of punicalagin biosynthesis.</title>
        <authorList>
            <person name="Xu C."/>
        </authorList>
    </citation>
    <scope>NUCLEOTIDE SEQUENCE [LARGE SCALE GENOMIC DNA]</scope>
    <source>
        <tissue evidence="2">Fresh leaf</tissue>
    </source>
</reference>
<sequence length="69" mass="8009">MEPKPATNKRDKKEKTEMAATHKFDPNRSNRNMNQSGRMKLEDRVDPTRHITKFDDATAGRNPQETPEI</sequence>